<evidence type="ECO:0000313" key="3">
    <source>
        <dbReference type="Proteomes" id="UP000256686"/>
    </source>
</evidence>
<gene>
    <name evidence="2" type="ORF">DRF65_13955</name>
</gene>
<dbReference type="PROSITE" id="PS51257">
    <property type="entry name" value="PROKAR_LIPOPROTEIN"/>
    <property type="match status" value="1"/>
</dbReference>
<accession>A0A3D9C8C7</accession>
<protein>
    <submittedName>
        <fullName evidence="2">Conjugal transfer protein TraQ</fullName>
    </submittedName>
</protein>
<dbReference type="AlphaFoldDB" id="A0A3D9C8C7"/>
<dbReference type="EMBL" id="QNVT01000012">
    <property type="protein sequence ID" value="REC61836.1"/>
    <property type="molecule type" value="Genomic_DNA"/>
</dbReference>
<keyword evidence="1" id="KW-0812">Transmembrane</keyword>
<name>A0A3D9C8C7_9FLAO</name>
<keyword evidence="1" id="KW-1133">Transmembrane helix</keyword>
<dbReference type="Proteomes" id="UP000256686">
    <property type="component" value="Unassembled WGS sequence"/>
</dbReference>
<evidence type="ECO:0000313" key="2">
    <source>
        <dbReference type="EMBL" id="REC61836.1"/>
    </source>
</evidence>
<dbReference type="RefSeq" id="WP_115971374.1">
    <property type="nucleotide sequence ID" value="NZ_QNVT01000012.1"/>
</dbReference>
<comment type="caution">
    <text evidence="2">The sequence shown here is derived from an EMBL/GenBank/DDBJ whole genome shotgun (WGS) entry which is preliminary data.</text>
</comment>
<sequence length="161" mass="18259">MKQLLVYYSSMSFGTLLLGIMMIIGTIVLSGCSKDNLDIEENFPFEVKVMPVPKALYLGETAEIRISITADGNYAANQYRIRYFQNDGQGTLGYLGGKQFLPNDFYPIPAKEFRLYYTSESTVSQSVDIWVVDTFGNEKQISLQFNSRKFGPIRDIFEIAD</sequence>
<evidence type="ECO:0000256" key="1">
    <source>
        <dbReference type="SAM" id="Phobius"/>
    </source>
</evidence>
<dbReference type="InterPro" id="IPR024355">
    <property type="entry name" value="TraQ_bacteroidetes"/>
</dbReference>
<organism evidence="2 3">
    <name type="scientific">Chryseobacterium pennae</name>
    <dbReference type="NCBI Taxonomy" id="2258962"/>
    <lineage>
        <taxon>Bacteria</taxon>
        <taxon>Pseudomonadati</taxon>
        <taxon>Bacteroidota</taxon>
        <taxon>Flavobacteriia</taxon>
        <taxon>Flavobacteriales</taxon>
        <taxon>Weeksellaceae</taxon>
        <taxon>Chryseobacterium group</taxon>
        <taxon>Chryseobacterium</taxon>
    </lineage>
</organism>
<dbReference type="InterPro" id="IPR038707">
    <property type="entry name" value="TraQ_sf"/>
</dbReference>
<keyword evidence="1" id="KW-0472">Membrane</keyword>
<reference evidence="3" key="1">
    <citation type="submission" date="2018-06" db="EMBL/GenBank/DDBJ databases">
        <authorList>
            <person name="Lum Nde A."/>
            <person name="Hugo C."/>
        </authorList>
    </citation>
    <scope>NUCLEOTIDE SEQUENCE [LARGE SCALE GENOMIC DNA]</scope>
    <source>
        <strain evidence="3">1_F178</strain>
    </source>
</reference>
<keyword evidence="3" id="KW-1185">Reference proteome</keyword>
<dbReference type="Pfam" id="PF12988">
    <property type="entry name" value="TraQ_transposon"/>
    <property type="match status" value="1"/>
</dbReference>
<feature type="transmembrane region" description="Helical" evidence="1">
    <location>
        <begin position="6"/>
        <end position="29"/>
    </location>
</feature>
<dbReference type="Gene3D" id="2.60.40.2410">
    <property type="entry name" value="Uncharacterised protein PF12988, DUF3872"/>
    <property type="match status" value="1"/>
</dbReference>
<proteinExistence type="predicted"/>